<gene>
    <name evidence="1" type="ORF">MNBD_GAMMA05-1164</name>
</gene>
<dbReference type="EMBL" id="UOFE01000033">
    <property type="protein sequence ID" value="VAW53265.1"/>
    <property type="molecule type" value="Genomic_DNA"/>
</dbReference>
<dbReference type="AlphaFoldDB" id="A0A3B0WBG5"/>
<evidence type="ECO:0000313" key="1">
    <source>
        <dbReference type="EMBL" id="VAW53265.1"/>
    </source>
</evidence>
<reference evidence="1" key="1">
    <citation type="submission" date="2018-06" db="EMBL/GenBank/DDBJ databases">
        <authorList>
            <person name="Zhirakovskaya E."/>
        </authorList>
    </citation>
    <scope>NUCLEOTIDE SEQUENCE</scope>
</reference>
<accession>A0A3B0WBG5</accession>
<sequence length="94" mass="10715">MKSSFTLKAVLLLSALLFSSNTIAEQKMIILEGEHSKLMQGDRYKFAINKPQGYKNNEVLPALLSIGWRIQSVYINEKSTGKKMYGYLVLERND</sequence>
<protein>
    <submittedName>
        <fullName evidence="1">Uncharacterized protein</fullName>
    </submittedName>
</protein>
<organism evidence="1">
    <name type="scientific">hydrothermal vent metagenome</name>
    <dbReference type="NCBI Taxonomy" id="652676"/>
    <lineage>
        <taxon>unclassified sequences</taxon>
        <taxon>metagenomes</taxon>
        <taxon>ecological metagenomes</taxon>
    </lineage>
</organism>
<name>A0A3B0WBG5_9ZZZZ</name>
<proteinExistence type="predicted"/>